<organism evidence="1 2">
    <name type="scientific">Acanthoscelides obtectus</name>
    <name type="common">Bean weevil</name>
    <name type="synonym">Bruchus obtectus</name>
    <dbReference type="NCBI Taxonomy" id="200917"/>
    <lineage>
        <taxon>Eukaryota</taxon>
        <taxon>Metazoa</taxon>
        <taxon>Ecdysozoa</taxon>
        <taxon>Arthropoda</taxon>
        <taxon>Hexapoda</taxon>
        <taxon>Insecta</taxon>
        <taxon>Pterygota</taxon>
        <taxon>Neoptera</taxon>
        <taxon>Endopterygota</taxon>
        <taxon>Coleoptera</taxon>
        <taxon>Polyphaga</taxon>
        <taxon>Cucujiformia</taxon>
        <taxon>Chrysomeloidea</taxon>
        <taxon>Chrysomelidae</taxon>
        <taxon>Bruchinae</taxon>
        <taxon>Bruchini</taxon>
        <taxon>Acanthoscelides</taxon>
    </lineage>
</organism>
<dbReference type="AlphaFoldDB" id="A0A9P0MCY5"/>
<keyword evidence="2" id="KW-1185">Reference proteome</keyword>
<reference evidence="1" key="1">
    <citation type="submission" date="2022-03" db="EMBL/GenBank/DDBJ databases">
        <authorList>
            <person name="Sayadi A."/>
        </authorList>
    </citation>
    <scope>NUCLEOTIDE SEQUENCE</scope>
</reference>
<evidence type="ECO:0008006" key="3">
    <source>
        <dbReference type="Google" id="ProtNLM"/>
    </source>
</evidence>
<gene>
    <name evidence="1" type="ORF">ACAOBT_LOCUS31834</name>
</gene>
<name>A0A9P0MCY5_ACAOB</name>
<proteinExistence type="predicted"/>
<evidence type="ECO:0000313" key="2">
    <source>
        <dbReference type="Proteomes" id="UP001152888"/>
    </source>
</evidence>
<comment type="caution">
    <text evidence="1">The sequence shown here is derived from an EMBL/GenBank/DDBJ whole genome shotgun (WGS) entry which is preliminary data.</text>
</comment>
<protein>
    <recommendedName>
        <fullName evidence="3">DUF4371 domain-containing protein</fullName>
    </recommendedName>
</protein>
<dbReference type="OrthoDB" id="6746718at2759"/>
<sequence>MPHVDILLNQLQKRKTEPVQVKMAIDNFEKCIVDVRNKIDDIINEAKSNCTLTPRQQKEMTASMCLNTRNKRMLVQPAHNTSTYNRCYNVAQLFLSCPGKQQSSAEQTGNAANVKRQNSKAPRCTDYRLRKNFERNTKRSTGLYCHEEIIKQINRASYLAIIADETTDISGKTQLVTIFRCVFNGERPHTANSFERSMAQSLAAQDEAELWFCSNKLLLNKDKTKRMVFSMRSLPGDSDLVGEAKFLGVTLDPRLQWGLHIDSVAGKATKEEKTEPAQVKTAIDNFEKCIVDVRNKIDGIINGAKSICTEPQGNKRRRRNNSSHGHRVAALEVCGNIVDSANDRLNVHDTEGSLLNRKEIPISDISSFRSGPFLHGSSVGGMTKGI</sequence>
<evidence type="ECO:0000313" key="1">
    <source>
        <dbReference type="EMBL" id="CAH2010864.1"/>
    </source>
</evidence>
<accession>A0A9P0MCY5</accession>
<dbReference type="EMBL" id="CAKOFQ010008015">
    <property type="protein sequence ID" value="CAH2010864.1"/>
    <property type="molecule type" value="Genomic_DNA"/>
</dbReference>
<dbReference type="Proteomes" id="UP001152888">
    <property type="component" value="Unassembled WGS sequence"/>
</dbReference>